<evidence type="ECO:0000256" key="5">
    <source>
        <dbReference type="SAM" id="SignalP"/>
    </source>
</evidence>
<evidence type="ECO:0000256" key="1">
    <source>
        <dbReference type="ARBA" id="ARBA00004196"/>
    </source>
</evidence>
<comment type="subcellular location">
    <subcellularLocation>
        <location evidence="1">Cell envelope</location>
    </subcellularLocation>
</comment>
<dbReference type="PROSITE" id="PS51257">
    <property type="entry name" value="PROKAR_LIPOPROTEIN"/>
    <property type="match status" value="1"/>
</dbReference>
<dbReference type="EMBL" id="JASXSZ010000002">
    <property type="protein sequence ID" value="MDL9979446.1"/>
    <property type="molecule type" value="Genomic_DNA"/>
</dbReference>
<feature type="signal peptide" evidence="5">
    <location>
        <begin position="1"/>
        <end position="21"/>
    </location>
</feature>
<reference evidence="6 7" key="1">
    <citation type="submission" date="2023-06" db="EMBL/GenBank/DDBJ databases">
        <title>Microbacterium sp. nov., isolated from a waste landfill.</title>
        <authorList>
            <person name="Wen W."/>
        </authorList>
    </citation>
    <scope>NUCLEOTIDE SEQUENCE [LARGE SCALE GENOMIC DNA]</scope>
    <source>
        <strain evidence="6 7">ASV49</strain>
    </source>
</reference>
<dbReference type="InterPro" id="IPR050490">
    <property type="entry name" value="Bact_solute-bd_prot1"/>
</dbReference>
<dbReference type="Pfam" id="PF01547">
    <property type="entry name" value="SBP_bac_1"/>
    <property type="match status" value="1"/>
</dbReference>
<gene>
    <name evidence="6" type="ORF">QSV35_08865</name>
</gene>
<evidence type="ECO:0000256" key="3">
    <source>
        <dbReference type="ARBA" id="ARBA00022448"/>
    </source>
</evidence>
<dbReference type="PANTHER" id="PTHR43649">
    <property type="entry name" value="ARABINOSE-BINDING PROTEIN-RELATED"/>
    <property type="match status" value="1"/>
</dbReference>
<sequence length="432" mass="46372">MSRINPKMRYIVAIGAASALALGMAGCSGGGGSSSGSKTVVFATWGSADELKKFKEFDADFMKRHPDITVKLQPVASYDDYHSKLLAQLASNTAPDVFYVGDDKIGQFVDSGRLMDMTSLMDSSASKSKASDFFPGLWGAALKDNKYYAAPNDANPDVMWFDTAALKAAGITENPADLAAQGKWTTSTYLQMNDKLKAAGLTGSIFWNYWSTHYSWISSQGGTAYDKSGKFVGNTDPTTQSSVDQLGKYFQDGKFVVADTLPQGAGADSIFVSHKTGFYIEGRYGIATAQQSGTPQDYDIAPWPTPDGKAAPTGVATSYLAMNSATKSKDASFTFWTEWLSAEGQTFRLSGSGNAVPSIKGADKVVLEGYPAHAQTFLDMRDIGFEDYATEARVPNLSTDISDLYLKLYQGKSTGKDTLDQSAALIKSKTGQ</sequence>
<protein>
    <submittedName>
        <fullName evidence="6">Extracellular solute-binding protein</fullName>
    </submittedName>
</protein>
<proteinExistence type="inferred from homology"/>
<dbReference type="SUPFAM" id="SSF53850">
    <property type="entry name" value="Periplasmic binding protein-like II"/>
    <property type="match status" value="1"/>
</dbReference>
<feature type="chain" id="PRO_5046390844" evidence="5">
    <location>
        <begin position="22"/>
        <end position="432"/>
    </location>
</feature>
<evidence type="ECO:0000313" key="7">
    <source>
        <dbReference type="Proteomes" id="UP001235064"/>
    </source>
</evidence>
<dbReference type="Proteomes" id="UP001235064">
    <property type="component" value="Unassembled WGS sequence"/>
</dbReference>
<comment type="caution">
    <text evidence="6">The sequence shown here is derived from an EMBL/GenBank/DDBJ whole genome shotgun (WGS) entry which is preliminary data.</text>
</comment>
<organism evidence="6 7">
    <name type="scientific">Microbacterium candidum</name>
    <dbReference type="NCBI Taxonomy" id="3041922"/>
    <lineage>
        <taxon>Bacteria</taxon>
        <taxon>Bacillati</taxon>
        <taxon>Actinomycetota</taxon>
        <taxon>Actinomycetes</taxon>
        <taxon>Micrococcales</taxon>
        <taxon>Microbacteriaceae</taxon>
        <taxon>Microbacterium</taxon>
    </lineage>
</organism>
<keyword evidence="7" id="KW-1185">Reference proteome</keyword>
<accession>A0ABT7MYC1</accession>
<dbReference type="PANTHER" id="PTHR43649:SF31">
    <property type="entry name" value="SN-GLYCEROL-3-PHOSPHATE-BINDING PERIPLASMIC PROTEIN UGPB"/>
    <property type="match status" value="1"/>
</dbReference>
<keyword evidence="3" id="KW-0813">Transport</keyword>
<keyword evidence="4 5" id="KW-0732">Signal</keyword>
<dbReference type="RefSeq" id="WP_286288328.1">
    <property type="nucleotide sequence ID" value="NZ_JASXSZ010000002.1"/>
</dbReference>
<evidence type="ECO:0000256" key="4">
    <source>
        <dbReference type="ARBA" id="ARBA00022729"/>
    </source>
</evidence>
<name>A0ABT7MYC1_9MICO</name>
<evidence type="ECO:0000256" key="2">
    <source>
        <dbReference type="ARBA" id="ARBA00008520"/>
    </source>
</evidence>
<dbReference type="InterPro" id="IPR006059">
    <property type="entry name" value="SBP"/>
</dbReference>
<evidence type="ECO:0000313" key="6">
    <source>
        <dbReference type="EMBL" id="MDL9979446.1"/>
    </source>
</evidence>
<dbReference type="Gene3D" id="3.40.190.10">
    <property type="entry name" value="Periplasmic binding protein-like II"/>
    <property type="match status" value="1"/>
</dbReference>
<comment type="similarity">
    <text evidence="2">Belongs to the bacterial solute-binding protein 1 family.</text>
</comment>